<reference evidence="3" key="1">
    <citation type="submission" date="2016-10" db="EMBL/GenBank/DDBJ databases">
        <authorList>
            <person name="Varghese N."/>
            <person name="Submissions S."/>
        </authorList>
    </citation>
    <scope>NUCLEOTIDE SEQUENCE [LARGE SCALE GENOMIC DNA]</scope>
    <source>
        <strain evidence="3">DSM 26922</strain>
    </source>
</reference>
<feature type="signal peptide" evidence="1">
    <location>
        <begin position="1"/>
        <end position="19"/>
    </location>
</feature>
<proteinExistence type="predicted"/>
<evidence type="ECO:0000313" key="3">
    <source>
        <dbReference type="Proteomes" id="UP000199441"/>
    </source>
</evidence>
<dbReference type="PROSITE" id="PS51257">
    <property type="entry name" value="PROKAR_LIPOPROTEIN"/>
    <property type="match status" value="1"/>
</dbReference>
<feature type="chain" id="PRO_5011782229" description="Secreted protein" evidence="1">
    <location>
        <begin position="20"/>
        <end position="63"/>
    </location>
</feature>
<evidence type="ECO:0000256" key="1">
    <source>
        <dbReference type="SAM" id="SignalP"/>
    </source>
</evidence>
<evidence type="ECO:0008006" key="4">
    <source>
        <dbReference type="Google" id="ProtNLM"/>
    </source>
</evidence>
<accession>A0A1H2RMJ6</accession>
<organism evidence="2 3">
    <name type="scientific">Litoreibacter albidus</name>
    <dbReference type="NCBI Taxonomy" id="670155"/>
    <lineage>
        <taxon>Bacteria</taxon>
        <taxon>Pseudomonadati</taxon>
        <taxon>Pseudomonadota</taxon>
        <taxon>Alphaproteobacteria</taxon>
        <taxon>Rhodobacterales</taxon>
        <taxon>Roseobacteraceae</taxon>
        <taxon>Litoreibacter</taxon>
    </lineage>
</organism>
<keyword evidence="1" id="KW-0732">Signal</keyword>
<dbReference type="AlphaFoldDB" id="A0A1H2RMJ6"/>
<evidence type="ECO:0000313" key="2">
    <source>
        <dbReference type="EMBL" id="SDW19859.1"/>
    </source>
</evidence>
<dbReference type="RefSeq" id="WP_089943973.1">
    <property type="nucleotide sequence ID" value="NZ_FNOI01000001.1"/>
</dbReference>
<gene>
    <name evidence="2" type="ORF">SAMN04488001_0535</name>
</gene>
<dbReference type="STRING" id="670155.SAMN04488001_0535"/>
<dbReference type="Proteomes" id="UP000199441">
    <property type="component" value="Unassembled WGS sequence"/>
</dbReference>
<dbReference type="EMBL" id="FNOI01000001">
    <property type="protein sequence ID" value="SDW19859.1"/>
    <property type="molecule type" value="Genomic_DNA"/>
</dbReference>
<keyword evidence="3" id="KW-1185">Reference proteome</keyword>
<name>A0A1H2RMJ6_9RHOB</name>
<protein>
    <recommendedName>
        <fullName evidence="4">Secreted protein</fullName>
    </recommendedName>
</protein>
<sequence>MKRFATAILALALTGCAVPHDVMVEPVIAESAAPAPETAPRAKIEACVPGEDDGIGGTGCAID</sequence>